<keyword evidence="1" id="KW-0175">Coiled coil</keyword>
<dbReference type="OrthoDB" id="508128at2"/>
<evidence type="ECO:0000313" key="3">
    <source>
        <dbReference type="Proteomes" id="UP000249375"/>
    </source>
</evidence>
<evidence type="ECO:0000313" key="2">
    <source>
        <dbReference type="EMBL" id="QFQ13815.1"/>
    </source>
</evidence>
<organism evidence="2 3">
    <name type="scientific">Pseudoprevotella muciniphila</name>
    <dbReference type="NCBI Taxonomy" id="2133944"/>
    <lineage>
        <taxon>Bacteria</taxon>
        <taxon>Pseudomonadati</taxon>
        <taxon>Bacteroidota</taxon>
        <taxon>Bacteroidia</taxon>
        <taxon>Bacteroidales</taxon>
        <taxon>Prevotellaceae</taxon>
        <taxon>Pseudoprevotella</taxon>
    </lineage>
</organism>
<accession>A0A5P8E9T8</accession>
<dbReference type="AlphaFoldDB" id="A0A5P8E9T8"/>
<dbReference type="KEGG" id="alq:C7Y71_011740"/>
<evidence type="ECO:0000256" key="1">
    <source>
        <dbReference type="SAM" id="Coils"/>
    </source>
</evidence>
<dbReference type="EMBL" id="CP033459">
    <property type="protein sequence ID" value="QFQ13815.1"/>
    <property type="molecule type" value="Genomic_DNA"/>
</dbReference>
<sequence length="224" mass="25493">MEIVCESIQHLDANITSAEAANKLTNDIRQLYIENDLLENAIAKAENRFTCSAVIFSKRRREIWFIGDCQCRFGGQTYTNEKLVDRILADIRCDAIEYLLRHGHTIEDLQLKDLGRAFILDALKDQCNFQNSKGDNPFLYAVIDGFPIDEGMIKTIHVPPHIHEVVLASDGYPVVCDTLDATEKELQRLLKTDLLCYSENRCTKGVMAGADSYDDRTYLKIEIK</sequence>
<protein>
    <submittedName>
        <fullName evidence="2">Uncharacterized protein</fullName>
    </submittedName>
</protein>
<keyword evidence="3" id="KW-1185">Reference proteome</keyword>
<gene>
    <name evidence="2" type="ORF">C7Y71_011740</name>
</gene>
<reference evidence="2 3" key="1">
    <citation type="submission" date="2018-11" db="EMBL/GenBank/DDBJ databases">
        <authorList>
            <person name="Na S.W."/>
            <person name="Baik M."/>
        </authorList>
    </citation>
    <scope>NUCLEOTIDE SEQUENCE [LARGE SCALE GENOMIC DNA]</scope>
    <source>
        <strain evidence="2 3">E39</strain>
    </source>
</reference>
<name>A0A5P8E9T8_9BACT</name>
<feature type="coiled-coil region" evidence="1">
    <location>
        <begin position="21"/>
        <end position="48"/>
    </location>
</feature>
<proteinExistence type="predicted"/>
<dbReference type="Proteomes" id="UP000249375">
    <property type="component" value="Chromosome"/>
</dbReference>